<accession>A0A8C4QGW0</accession>
<evidence type="ECO:0000313" key="3">
    <source>
        <dbReference type="Ensembl" id="ENSEBUP00000015302.1"/>
    </source>
</evidence>
<reference evidence="3" key="2">
    <citation type="submission" date="2025-09" db="UniProtKB">
        <authorList>
            <consortium name="Ensembl"/>
        </authorList>
    </citation>
    <scope>IDENTIFICATION</scope>
</reference>
<name>A0A8C4QGW0_EPTBU</name>
<feature type="region of interest" description="Disordered" evidence="2">
    <location>
        <begin position="146"/>
        <end position="182"/>
    </location>
</feature>
<dbReference type="GO" id="GO:0034451">
    <property type="term" value="C:centriolar satellite"/>
    <property type="evidence" value="ECO:0007669"/>
    <property type="project" value="TreeGrafter"/>
</dbReference>
<organism evidence="3 4">
    <name type="scientific">Eptatretus burgeri</name>
    <name type="common">Inshore hagfish</name>
    <dbReference type="NCBI Taxonomy" id="7764"/>
    <lineage>
        <taxon>Eukaryota</taxon>
        <taxon>Metazoa</taxon>
        <taxon>Chordata</taxon>
        <taxon>Craniata</taxon>
        <taxon>Vertebrata</taxon>
        <taxon>Cyclostomata</taxon>
        <taxon>Myxini</taxon>
        <taxon>Myxiniformes</taxon>
        <taxon>Myxinidae</taxon>
        <taxon>Eptatretinae</taxon>
        <taxon>Eptatretus</taxon>
    </lineage>
</organism>
<evidence type="ECO:0000256" key="1">
    <source>
        <dbReference type="SAM" id="Coils"/>
    </source>
</evidence>
<keyword evidence="1" id="KW-0175">Coiled coil</keyword>
<dbReference type="InterPro" id="IPR031447">
    <property type="entry name" value="MNR"/>
</dbReference>
<proteinExistence type="predicted"/>
<feature type="compositionally biased region" description="Basic residues" evidence="2">
    <location>
        <begin position="150"/>
        <end position="162"/>
    </location>
</feature>
<dbReference type="PANTHER" id="PTHR15732:SF4">
    <property type="entry name" value="PROTEIN MOONRAKER"/>
    <property type="match status" value="1"/>
</dbReference>
<keyword evidence="4" id="KW-1185">Reference proteome</keyword>
<sequence>MKDSSLDPMEVQRRRVQKREAAQRGARVLYMLHQQIREIQEEINNLGPQAIKHTKKSRAKIRLSAAHRGAVRALRMFSRQVCDGGVRNGFPSQSRELGELIRQLSMCSARLEPDQHAVASIMAEIEELSKVLEHLDEVLKQKTFALSRKDPRKKQQKTHTQHRAPTSRLREMPASDHDIPYRLGSNVEKDVASLEATEPRCSTFHRDSQTFIKREVQFQPLTTGSATQPAAEEGSKYFNGGSRKQAIRVERASPASCDSAKSNNIPERSEDSPPAKWMEFADTVFQTRLEPFLQKAQQIAETLDAVCKRQESSSTPSFSSEIDLKVKRSLELLIEVVLQDLLTEAIDDELRLRTEMFGFETQLPQQRLSLDEMLQRLNDMEREQNDIKRKWAEVKYADLVSPVGHSLTGAFLTVPSKQVTVSPQPVLITNNHEVPLTEPSSIPHSRADLEDGITFEPSKPAHINRNTEGFSSVVKLSVRPTELQNIRNYWQRFMHHLRQINHDVIGGFDPWNIAERCVVLNVIHYASLVFNFWQNLIGWIRIKVHRVFCWALGLDEYKYVLMQNAISVHKNDHEESLHLKESTYPWCMKAFQWLCLQLL</sequence>
<dbReference type="Ensembl" id="ENSEBUT00000015878.1">
    <property type="protein sequence ID" value="ENSEBUP00000015302.1"/>
    <property type="gene ID" value="ENSEBUG00000009636.1"/>
</dbReference>
<reference evidence="3" key="1">
    <citation type="submission" date="2025-08" db="UniProtKB">
        <authorList>
            <consortium name="Ensembl"/>
        </authorList>
    </citation>
    <scope>IDENTIFICATION</scope>
</reference>
<dbReference type="GO" id="GO:0007099">
    <property type="term" value="P:centriole replication"/>
    <property type="evidence" value="ECO:0007669"/>
    <property type="project" value="InterPro"/>
</dbReference>
<dbReference type="Proteomes" id="UP000694388">
    <property type="component" value="Unplaced"/>
</dbReference>
<feature type="region of interest" description="Disordered" evidence="2">
    <location>
        <begin position="220"/>
        <end position="275"/>
    </location>
</feature>
<evidence type="ECO:0000313" key="4">
    <source>
        <dbReference type="Proteomes" id="UP000694388"/>
    </source>
</evidence>
<evidence type="ECO:0000256" key="2">
    <source>
        <dbReference type="SAM" id="MobiDB-lite"/>
    </source>
</evidence>
<dbReference type="Pfam" id="PF15718">
    <property type="entry name" value="MNR"/>
    <property type="match status" value="2"/>
</dbReference>
<dbReference type="PANTHER" id="PTHR15732">
    <property type="entry name" value="PROTEIN MOONRAKER"/>
    <property type="match status" value="1"/>
</dbReference>
<dbReference type="AlphaFoldDB" id="A0A8C4QGW0"/>
<protein>
    <submittedName>
        <fullName evidence="3">Uncharacterized protein</fullName>
    </submittedName>
</protein>
<dbReference type="GeneTree" id="ENSGT00390000009714"/>
<feature type="compositionally biased region" description="Basic and acidic residues" evidence="2">
    <location>
        <begin position="168"/>
        <end position="180"/>
    </location>
</feature>
<feature type="coiled-coil region" evidence="1">
    <location>
        <begin position="363"/>
        <end position="390"/>
    </location>
</feature>
<dbReference type="GO" id="GO:0071539">
    <property type="term" value="P:protein localization to centrosome"/>
    <property type="evidence" value="ECO:0007669"/>
    <property type="project" value="TreeGrafter"/>
</dbReference>